<feature type="compositionally biased region" description="Basic residues" evidence="1">
    <location>
        <begin position="44"/>
        <end position="58"/>
    </location>
</feature>
<comment type="caution">
    <text evidence="2">The sequence shown here is derived from an EMBL/GenBank/DDBJ whole genome shotgun (WGS) entry which is preliminary data.</text>
</comment>
<organism evidence="2 3">
    <name type="scientific">Trametes pubescens</name>
    <name type="common">White-rot fungus</name>
    <dbReference type="NCBI Taxonomy" id="154538"/>
    <lineage>
        <taxon>Eukaryota</taxon>
        <taxon>Fungi</taxon>
        <taxon>Dikarya</taxon>
        <taxon>Basidiomycota</taxon>
        <taxon>Agaricomycotina</taxon>
        <taxon>Agaricomycetes</taxon>
        <taxon>Polyporales</taxon>
        <taxon>Polyporaceae</taxon>
        <taxon>Trametes</taxon>
    </lineage>
</organism>
<sequence length="70" mass="8329">MARELGHDIMRPAPGPLLWRQVESSDSESRISWRRSHEAEVRHTPRRGYQRARQRAHPARPTYEQRVSNK</sequence>
<evidence type="ECO:0000313" key="3">
    <source>
        <dbReference type="Proteomes" id="UP000184267"/>
    </source>
</evidence>
<feature type="compositionally biased region" description="Basic and acidic residues" evidence="1">
    <location>
        <begin position="27"/>
        <end position="43"/>
    </location>
</feature>
<evidence type="ECO:0000313" key="2">
    <source>
        <dbReference type="EMBL" id="OJT03956.1"/>
    </source>
</evidence>
<accession>A0A1M2V8U4</accession>
<keyword evidence="3" id="KW-1185">Reference proteome</keyword>
<name>A0A1M2V8U4_TRAPU</name>
<dbReference type="AlphaFoldDB" id="A0A1M2V8U4"/>
<protein>
    <submittedName>
        <fullName evidence="2">Uncharacterized protein</fullName>
    </submittedName>
</protein>
<dbReference type="Proteomes" id="UP000184267">
    <property type="component" value="Unassembled WGS sequence"/>
</dbReference>
<proteinExistence type="predicted"/>
<reference evidence="2 3" key="1">
    <citation type="submission" date="2016-10" db="EMBL/GenBank/DDBJ databases">
        <title>Genome sequence of the basidiomycete white-rot fungus Trametes pubescens.</title>
        <authorList>
            <person name="Makela M.R."/>
            <person name="Granchi Z."/>
            <person name="Peng M."/>
            <person name="De Vries R.P."/>
            <person name="Grigoriev I."/>
            <person name="Riley R."/>
            <person name="Hilden K."/>
        </authorList>
    </citation>
    <scope>NUCLEOTIDE SEQUENCE [LARGE SCALE GENOMIC DNA]</scope>
    <source>
        <strain evidence="2 3">FBCC735</strain>
    </source>
</reference>
<dbReference type="EMBL" id="MNAD01001568">
    <property type="protein sequence ID" value="OJT03956.1"/>
    <property type="molecule type" value="Genomic_DNA"/>
</dbReference>
<gene>
    <name evidence="2" type="ORF">TRAPUB_5357</name>
</gene>
<feature type="compositionally biased region" description="Basic and acidic residues" evidence="1">
    <location>
        <begin position="1"/>
        <end position="10"/>
    </location>
</feature>
<feature type="region of interest" description="Disordered" evidence="1">
    <location>
        <begin position="1"/>
        <end position="70"/>
    </location>
</feature>
<evidence type="ECO:0000256" key="1">
    <source>
        <dbReference type="SAM" id="MobiDB-lite"/>
    </source>
</evidence>